<proteinExistence type="predicted"/>
<dbReference type="InterPro" id="IPR004399">
    <property type="entry name" value="HMP/HMP-P_kinase_dom"/>
</dbReference>
<dbReference type="Gene3D" id="3.40.1190.20">
    <property type="match status" value="1"/>
</dbReference>
<sequence>MAGKPAVLCLSGLDPSGGAGIQADIETLFANGCHCLPVITSLTVQDTCNVSRTQTVGVDVLRAQISTVFADIQVHAIKIGLIDNIDVLRLIAEVMTDHPAIPVVADPVVKAGGGFEFSGAELIAAYRSLILPRVTVLTPNTDELLALSPDCDHPERAASALMDLGCRHILLTGTHASTPDVVNTLYHPDAPAESWTWPRLPGSFHGSGCTLAAALAAGLAQTIPLSQAAANAQAFTWQALQHGWRAGQGQFLPDRRGRNR</sequence>
<accession>A0A0F9VSL4</accession>
<reference evidence="2" key="1">
    <citation type="journal article" date="2015" name="Nature">
        <title>Complex archaea that bridge the gap between prokaryotes and eukaryotes.</title>
        <authorList>
            <person name="Spang A."/>
            <person name="Saw J.H."/>
            <person name="Jorgensen S.L."/>
            <person name="Zaremba-Niedzwiedzka K."/>
            <person name="Martijn J."/>
            <person name="Lind A.E."/>
            <person name="van Eijk R."/>
            <person name="Schleper C."/>
            <person name="Guy L."/>
            <person name="Ettema T.J."/>
        </authorList>
    </citation>
    <scope>NUCLEOTIDE SEQUENCE</scope>
</reference>
<dbReference type="PANTHER" id="PTHR20858">
    <property type="entry name" value="PHOSPHOMETHYLPYRIMIDINE KINASE"/>
    <property type="match status" value="1"/>
</dbReference>
<feature type="domain" description="Pyridoxamine kinase/Phosphomethylpyrimidine kinase" evidence="1">
    <location>
        <begin position="14"/>
        <end position="250"/>
    </location>
</feature>
<dbReference type="EMBL" id="LAZR01000014">
    <property type="protein sequence ID" value="KKO07060.1"/>
    <property type="molecule type" value="Genomic_DNA"/>
</dbReference>
<dbReference type="GO" id="GO:0005829">
    <property type="term" value="C:cytosol"/>
    <property type="evidence" value="ECO:0007669"/>
    <property type="project" value="TreeGrafter"/>
</dbReference>
<comment type="caution">
    <text evidence="2">The sequence shown here is derived from an EMBL/GenBank/DDBJ whole genome shotgun (WGS) entry which is preliminary data.</text>
</comment>
<evidence type="ECO:0000313" key="2">
    <source>
        <dbReference type="EMBL" id="KKO07060.1"/>
    </source>
</evidence>
<dbReference type="CDD" id="cd01169">
    <property type="entry name" value="HMPP_kinase"/>
    <property type="match status" value="1"/>
</dbReference>
<dbReference type="AlphaFoldDB" id="A0A0F9VSL4"/>
<dbReference type="GO" id="GO:0009228">
    <property type="term" value="P:thiamine biosynthetic process"/>
    <property type="evidence" value="ECO:0007669"/>
    <property type="project" value="InterPro"/>
</dbReference>
<dbReference type="SUPFAM" id="SSF53613">
    <property type="entry name" value="Ribokinase-like"/>
    <property type="match status" value="1"/>
</dbReference>
<dbReference type="InterPro" id="IPR029056">
    <property type="entry name" value="Ribokinase-like"/>
</dbReference>
<dbReference type="Pfam" id="PF08543">
    <property type="entry name" value="Phos_pyr_kin"/>
    <property type="match status" value="1"/>
</dbReference>
<dbReference type="GO" id="GO:0008902">
    <property type="term" value="F:hydroxymethylpyrimidine kinase activity"/>
    <property type="evidence" value="ECO:0007669"/>
    <property type="project" value="TreeGrafter"/>
</dbReference>
<organism evidence="2">
    <name type="scientific">marine sediment metagenome</name>
    <dbReference type="NCBI Taxonomy" id="412755"/>
    <lineage>
        <taxon>unclassified sequences</taxon>
        <taxon>metagenomes</taxon>
        <taxon>ecological metagenomes</taxon>
    </lineage>
</organism>
<dbReference type="PANTHER" id="PTHR20858:SF17">
    <property type="entry name" value="HYDROXYMETHYLPYRIMIDINE_PHOSPHOMETHYLPYRIMIDINE KINASE THI20-RELATED"/>
    <property type="match status" value="1"/>
</dbReference>
<gene>
    <name evidence="2" type="ORF">LCGC14_0062460</name>
</gene>
<dbReference type="GO" id="GO:0008972">
    <property type="term" value="F:phosphomethylpyrimidine kinase activity"/>
    <property type="evidence" value="ECO:0007669"/>
    <property type="project" value="InterPro"/>
</dbReference>
<evidence type="ECO:0000259" key="1">
    <source>
        <dbReference type="Pfam" id="PF08543"/>
    </source>
</evidence>
<name>A0A0F9VSL4_9ZZZZ</name>
<protein>
    <recommendedName>
        <fullName evidence="1">Pyridoxamine kinase/Phosphomethylpyrimidine kinase domain-containing protein</fullName>
    </recommendedName>
</protein>
<dbReference type="InterPro" id="IPR013749">
    <property type="entry name" value="PM/HMP-P_kinase-1"/>
</dbReference>